<sequence length="374" mass="42415">MAVIRVSAKPNLIPARTLHFLPNMHLYTSYRCTLYIRHSCIAPDGYIVSTSRIPPPLPHTVIPTLLLPFPSTATHDDTTLLSCTDSPLNPVVTSSSVRNGFIMVMSQIETATSPLLFKAAHTGVAIAAFIGEFSANKRHSDPLLYLYGIDDLSIHQIELPPTLIGYPPAIELQSEHMFGERLSDVNLSYFEYHVDMTQWRLITKRLMTKNNPWPWNVSVDDRDLSQGASPVFRDWFSNRQQATPRSQHQGPVLRLVLRLRKWPLKQANKLDIEGFHLRRIARQWSCEPRLVTFRDFSEIQTQGAAAAQYTVHQASNASTNEPLSRRSVNWDAGALSVPLRSSDIDLFDEDARRQWIINYQAEGAYDESIMEASY</sequence>
<organism evidence="1 2">
    <name type="scientific">Gibberella intermedia</name>
    <name type="common">Bulb rot disease fungus</name>
    <name type="synonym">Fusarium proliferatum</name>
    <dbReference type="NCBI Taxonomy" id="948311"/>
    <lineage>
        <taxon>Eukaryota</taxon>
        <taxon>Fungi</taxon>
        <taxon>Dikarya</taxon>
        <taxon>Ascomycota</taxon>
        <taxon>Pezizomycotina</taxon>
        <taxon>Sordariomycetes</taxon>
        <taxon>Hypocreomycetidae</taxon>
        <taxon>Hypocreales</taxon>
        <taxon>Nectriaceae</taxon>
        <taxon>Fusarium</taxon>
        <taxon>Fusarium fujikuroi species complex</taxon>
    </lineage>
</organism>
<dbReference type="AlphaFoldDB" id="A0A365NC89"/>
<accession>A0A365NC89</accession>
<dbReference type="Proteomes" id="UP000251714">
    <property type="component" value="Unassembled WGS sequence"/>
</dbReference>
<name>A0A365NC89_GIBIN</name>
<evidence type="ECO:0000313" key="2">
    <source>
        <dbReference type="Proteomes" id="UP000251714"/>
    </source>
</evidence>
<dbReference type="EMBL" id="PKMI01000014">
    <property type="protein sequence ID" value="RBA18423.1"/>
    <property type="molecule type" value="Genomic_DNA"/>
</dbReference>
<gene>
    <name evidence="1" type="ORF">FPRO05_10718</name>
</gene>
<protein>
    <submittedName>
        <fullName evidence="1">Uncharacterized protein</fullName>
    </submittedName>
</protein>
<reference evidence="1 2" key="1">
    <citation type="submission" date="2017-12" db="EMBL/GenBank/DDBJ databases">
        <title>Genome sequence of the mycotoxigenic crop pathogen Fusarium proliferatum, strain ITEM 2341 from Date Palm.</title>
        <authorList>
            <person name="Almiman B.F."/>
            <person name="Shittu T.A."/>
            <person name="Muthumeenakshi S."/>
            <person name="Baroncelli R."/>
            <person name="Sreenivasaprasada S."/>
        </authorList>
    </citation>
    <scope>NUCLEOTIDE SEQUENCE [LARGE SCALE GENOMIC DNA]</scope>
    <source>
        <strain evidence="1 2">ITEM 2341</strain>
    </source>
</reference>
<proteinExistence type="predicted"/>
<comment type="caution">
    <text evidence="1">The sequence shown here is derived from an EMBL/GenBank/DDBJ whole genome shotgun (WGS) entry which is preliminary data.</text>
</comment>
<evidence type="ECO:0000313" key="1">
    <source>
        <dbReference type="EMBL" id="RBA18423.1"/>
    </source>
</evidence>